<gene>
    <name evidence="3" type="ORF">EYZ11_000777</name>
</gene>
<organism evidence="3 4">
    <name type="scientific">Aspergillus tanneri</name>
    <dbReference type="NCBI Taxonomy" id="1220188"/>
    <lineage>
        <taxon>Eukaryota</taxon>
        <taxon>Fungi</taxon>
        <taxon>Dikarya</taxon>
        <taxon>Ascomycota</taxon>
        <taxon>Pezizomycotina</taxon>
        <taxon>Eurotiomycetes</taxon>
        <taxon>Eurotiomycetidae</taxon>
        <taxon>Eurotiales</taxon>
        <taxon>Aspergillaceae</taxon>
        <taxon>Aspergillus</taxon>
        <taxon>Aspergillus subgen. Circumdati</taxon>
    </lineage>
</organism>
<feature type="region of interest" description="Disordered" evidence="2">
    <location>
        <begin position="390"/>
        <end position="458"/>
    </location>
</feature>
<comment type="caution">
    <text evidence="3">The sequence shown here is derived from an EMBL/GenBank/DDBJ whole genome shotgun (WGS) entry which is preliminary data.</text>
</comment>
<protein>
    <recommendedName>
        <fullName evidence="5">Autophagy-related protein Atg28</fullName>
    </recommendedName>
</protein>
<feature type="compositionally biased region" description="Basic and acidic residues" evidence="2">
    <location>
        <begin position="427"/>
        <end position="443"/>
    </location>
</feature>
<accession>A0A4S3JWC6</accession>
<name>A0A4S3JWC6_9EURO</name>
<evidence type="ECO:0000313" key="3">
    <source>
        <dbReference type="EMBL" id="THC99727.1"/>
    </source>
</evidence>
<feature type="region of interest" description="Disordered" evidence="2">
    <location>
        <begin position="312"/>
        <end position="332"/>
    </location>
</feature>
<feature type="region of interest" description="Disordered" evidence="2">
    <location>
        <begin position="59"/>
        <end position="88"/>
    </location>
</feature>
<feature type="compositionally biased region" description="Polar residues" evidence="2">
    <location>
        <begin position="63"/>
        <end position="82"/>
    </location>
</feature>
<feature type="coiled-coil region" evidence="1">
    <location>
        <begin position="156"/>
        <end position="204"/>
    </location>
</feature>
<dbReference type="Proteomes" id="UP000308092">
    <property type="component" value="Unassembled WGS sequence"/>
</dbReference>
<dbReference type="AlphaFoldDB" id="A0A4S3JWC6"/>
<keyword evidence="1" id="KW-0175">Coiled coil</keyword>
<dbReference type="EMBL" id="SOSA01000012">
    <property type="protein sequence ID" value="THC99727.1"/>
    <property type="molecule type" value="Genomic_DNA"/>
</dbReference>
<evidence type="ECO:0000256" key="1">
    <source>
        <dbReference type="SAM" id="Coils"/>
    </source>
</evidence>
<sequence length="458" mass="51980">MTSSFSQSRESHSMSPPLRTSSYHQDPLIYIDRQAKHLQRNLQVLIDAQGEGLLAGLRDQSEDSSLSSGGYTPNSDLSNVRGPSTLPVRQPVPKKIGLRAAREGIFSSVYNLLKLREKEREVLASRFDERQDALMEIDGFGTKREGLEDALSTIHNNRESQRSKELRDESRQLESDIHEMETRLSQVKARHRQVTQELSQMENTVESKLSSYKASLSLLESDIWNFLQNPPVSPHLINTNHQTFYTLNPKRRTLDMAQEQWKNEQMRLKKRQQEVDTEIEALEEGGGMWKLVVGEVSGFEKRLEMAMRRSIQRQSQLLSPDGPSGSKSDEEQARSILADLDNTTGRVEHHLEIAEEKGWKLLVCCIGSELEALREARKKLLGVFNVSEEDIWPSPHREGPSRSRVHDDNDSEADPLGVDNPEPPPDLLKDAEEHSHDVISKSGDEDEDPDPAWLLPES</sequence>
<evidence type="ECO:0000313" key="4">
    <source>
        <dbReference type="Proteomes" id="UP000308092"/>
    </source>
</evidence>
<dbReference type="STRING" id="1220188.A0A4S3JWC6"/>
<reference evidence="3 4" key="1">
    <citation type="submission" date="2019-03" db="EMBL/GenBank/DDBJ databases">
        <title>The genome sequence of a newly discovered highly antifungal drug resistant Aspergillus species, Aspergillus tanneri NIH 1004.</title>
        <authorList>
            <person name="Mounaud S."/>
            <person name="Singh I."/>
            <person name="Joardar V."/>
            <person name="Pakala S."/>
            <person name="Pakala S."/>
            <person name="Venepally P."/>
            <person name="Hoover J."/>
            <person name="Nierman W."/>
            <person name="Chung J."/>
            <person name="Losada L."/>
        </authorList>
    </citation>
    <scope>NUCLEOTIDE SEQUENCE [LARGE SCALE GENOMIC DNA]</scope>
    <source>
        <strain evidence="3 4">NIH1004</strain>
    </source>
</reference>
<keyword evidence="4" id="KW-1185">Reference proteome</keyword>
<dbReference type="VEuPathDB" id="FungiDB:EYZ11_000777"/>
<feature type="compositionally biased region" description="Basic and acidic residues" evidence="2">
    <location>
        <begin position="395"/>
        <end position="408"/>
    </location>
</feature>
<feature type="region of interest" description="Disordered" evidence="2">
    <location>
        <begin position="1"/>
        <end position="22"/>
    </location>
</feature>
<proteinExistence type="predicted"/>
<evidence type="ECO:0008006" key="5">
    <source>
        <dbReference type="Google" id="ProtNLM"/>
    </source>
</evidence>
<evidence type="ECO:0000256" key="2">
    <source>
        <dbReference type="SAM" id="MobiDB-lite"/>
    </source>
</evidence>